<feature type="domain" description="Caprin-1 dimerization" evidence="3">
    <location>
        <begin position="126"/>
        <end position="224"/>
    </location>
</feature>
<protein>
    <recommendedName>
        <fullName evidence="3">Caprin-1 dimerization domain-containing protein</fullName>
    </recommendedName>
</protein>
<dbReference type="GO" id="GO:0005737">
    <property type="term" value="C:cytoplasm"/>
    <property type="evidence" value="ECO:0007669"/>
    <property type="project" value="TreeGrafter"/>
</dbReference>
<evidence type="ECO:0000259" key="3">
    <source>
        <dbReference type="Pfam" id="PF18293"/>
    </source>
</evidence>
<dbReference type="InterPro" id="IPR028816">
    <property type="entry name" value="Caprin"/>
</dbReference>
<sequence>MQCHGAGSCPNWAPSIPVKQQQQQQQQHRSLQLSLDVSATYHGYETYVKDGLICLKHKVRNLEKKKLKLREYKKRLNRGEALNKDQMVAVEKYDEVVHNLEFARDLHKTLDRLTQNLLKTQKKVVKKEQVVKVEAERRRLTTVLQVQHLLTCLEQEHVRKDLLAGHNQAPLIPAQKLHNLSQLAALLGVKRDHRLSLEKQMEKASLVYLDLLEGKDKPVAGSSCESDIFSFNLFWFTTRCHLCYCMILMKIHSKES</sequence>
<name>A0A3B4ZQF4_9TELE</name>
<accession>A0A3B4ZQF4</accession>
<dbReference type="PANTHER" id="PTHR22922">
    <property type="entry name" value="GPI-ANCHORED PROTEIN P137"/>
    <property type="match status" value="1"/>
</dbReference>
<dbReference type="PANTHER" id="PTHR22922:SF5">
    <property type="entry name" value="CAPRIN-2"/>
    <property type="match status" value="1"/>
</dbReference>
<dbReference type="InterPro" id="IPR041637">
    <property type="entry name" value="Caprin-1_dimer"/>
</dbReference>
<evidence type="ECO:0000256" key="1">
    <source>
        <dbReference type="ARBA" id="ARBA00007950"/>
    </source>
</evidence>
<dbReference type="GeneTree" id="ENSGT00940000153438"/>
<proteinExistence type="inferred from homology"/>
<organism evidence="4">
    <name type="scientific">Stegastes partitus</name>
    <name type="common">bicolor damselfish</name>
    <dbReference type="NCBI Taxonomy" id="144197"/>
    <lineage>
        <taxon>Eukaryota</taxon>
        <taxon>Metazoa</taxon>
        <taxon>Chordata</taxon>
        <taxon>Craniata</taxon>
        <taxon>Vertebrata</taxon>
        <taxon>Euteleostomi</taxon>
        <taxon>Actinopterygii</taxon>
        <taxon>Neopterygii</taxon>
        <taxon>Teleostei</taxon>
        <taxon>Neoteleostei</taxon>
        <taxon>Acanthomorphata</taxon>
        <taxon>Ovalentaria</taxon>
        <taxon>Pomacentridae</taxon>
        <taxon>Stegastes</taxon>
    </lineage>
</organism>
<evidence type="ECO:0000313" key="4">
    <source>
        <dbReference type="Ensembl" id="ENSSPAP00000010460.1"/>
    </source>
</evidence>
<dbReference type="Ensembl" id="ENSSPAT00000010640.1">
    <property type="protein sequence ID" value="ENSSPAP00000010460.1"/>
    <property type="gene ID" value="ENSSPAG00000007950.1"/>
</dbReference>
<dbReference type="Pfam" id="PF18293">
    <property type="entry name" value="Caprin-1_dimer"/>
    <property type="match status" value="1"/>
</dbReference>
<reference evidence="4" key="1">
    <citation type="submission" date="2023-09" db="UniProtKB">
        <authorList>
            <consortium name="Ensembl"/>
        </authorList>
    </citation>
    <scope>IDENTIFICATION</scope>
</reference>
<dbReference type="GO" id="GO:0005102">
    <property type="term" value="F:signaling receptor binding"/>
    <property type="evidence" value="ECO:0007669"/>
    <property type="project" value="TreeGrafter"/>
</dbReference>
<feature type="coiled-coil region" evidence="2">
    <location>
        <begin position="55"/>
        <end position="130"/>
    </location>
</feature>
<evidence type="ECO:0000256" key="2">
    <source>
        <dbReference type="SAM" id="Coils"/>
    </source>
</evidence>
<comment type="similarity">
    <text evidence="1">Belongs to the caprin family.</text>
</comment>
<keyword evidence="2" id="KW-0175">Coiled coil</keyword>
<dbReference type="AlphaFoldDB" id="A0A3B4ZQF4"/>
<dbReference type="GO" id="GO:0090263">
    <property type="term" value="P:positive regulation of canonical Wnt signaling pathway"/>
    <property type="evidence" value="ECO:0007669"/>
    <property type="project" value="TreeGrafter"/>
</dbReference>